<evidence type="ECO:0000313" key="4">
    <source>
        <dbReference type="Proteomes" id="UP001138708"/>
    </source>
</evidence>
<dbReference type="Proteomes" id="UP000746741">
    <property type="component" value="Unassembled WGS sequence"/>
</dbReference>
<name>A0A9X9WG05_9PROT</name>
<dbReference type="EMBL" id="JAAEDK010000015">
    <property type="protein sequence ID" value="MBR0659265.1"/>
    <property type="molecule type" value="Genomic_DNA"/>
</dbReference>
<reference evidence="2 3" key="2">
    <citation type="submission" date="2020-02" db="EMBL/GenBank/DDBJ databases">
        <authorList>
            <person name="Sun Q."/>
            <person name="Inoue M."/>
        </authorList>
    </citation>
    <scope>NUCLEOTIDE SEQUENCE [LARGE SCALE GENOMIC DNA]</scope>
    <source>
        <strain evidence="2 3">KCTC 22478</strain>
    </source>
</reference>
<protein>
    <submittedName>
        <fullName evidence="1">Uncharacterized protein</fullName>
    </submittedName>
</protein>
<keyword evidence="3" id="KW-1185">Reference proteome</keyword>
<evidence type="ECO:0000313" key="1">
    <source>
        <dbReference type="EMBL" id="MBR0659265.1"/>
    </source>
</evidence>
<proteinExistence type="predicted"/>
<dbReference type="EMBL" id="JAAVUP010000001">
    <property type="protein sequence ID" value="NKE15601.1"/>
    <property type="molecule type" value="Genomic_DNA"/>
</dbReference>
<dbReference type="AlphaFoldDB" id="A0A9X9WG05"/>
<evidence type="ECO:0000313" key="2">
    <source>
        <dbReference type="EMBL" id="NKE15601.1"/>
    </source>
</evidence>
<gene>
    <name evidence="2" type="ORF">GWK15_01475</name>
    <name evidence="1" type="ORF">GXW75_08405</name>
</gene>
<reference evidence="1" key="3">
    <citation type="journal article" date="2021" name="Syst. Appl. Microbiol.">
        <title>Roseomonas hellenica sp. nov., isolated from roots of wild-growing Alkanna tinctoria.</title>
        <authorList>
            <person name="Rat A."/>
            <person name="Naranjo H.D."/>
            <person name="Lebbe L."/>
            <person name="Cnockaert M."/>
            <person name="Krigas N."/>
            <person name="Grigoriadou K."/>
            <person name="Maloupa E."/>
            <person name="Willems A."/>
        </authorList>
    </citation>
    <scope>NUCLEOTIDE SEQUENCE</scope>
    <source>
        <strain evidence="1">LMG 31161</strain>
    </source>
</reference>
<comment type="caution">
    <text evidence="1">The sequence shown here is derived from an EMBL/GenBank/DDBJ whole genome shotgun (WGS) entry which is preliminary data.</text>
</comment>
<dbReference type="Proteomes" id="UP001138708">
    <property type="component" value="Unassembled WGS sequence"/>
</dbReference>
<sequence>MTARHSIDADQVAGVSGRLKGRYASPMRWEVAMLRRSILLTVLAAAACAPAAPPPTLPAGPSGTVTTDPITVARQNAAAFFMSPQAGKPAEAARAIADIEFLAGAVPSDPRWQSQSGNATTQLAQARNEARRALGIAPQAGAQAVIDGLMSAATALEANDRPGVARALPRNVFTAGPEQTVRRLATPPRIPSASAALYALAAGGAANR</sequence>
<reference evidence="1" key="1">
    <citation type="submission" date="2020-01" db="EMBL/GenBank/DDBJ databases">
        <authorList>
            <person name="Rat A."/>
        </authorList>
    </citation>
    <scope>NUCLEOTIDE SEQUENCE</scope>
    <source>
        <strain evidence="1">LMG 31161</strain>
    </source>
</reference>
<accession>A0A9X9WG05</accession>
<evidence type="ECO:0000313" key="3">
    <source>
        <dbReference type="Proteomes" id="UP000746741"/>
    </source>
</evidence>
<dbReference type="RefSeq" id="WP_168038361.1">
    <property type="nucleotide sequence ID" value="NZ_JAAEDK010000015.1"/>
</dbReference>
<organism evidence="1 4">
    <name type="scientific">Neoroseomonas oryzicola</name>
    <dbReference type="NCBI Taxonomy" id="535904"/>
    <lineage>
        <taxon>Bacteria</taxon>
        <taxon>Pseudomonadati</taxon>
        <taxon>Pseudomonadota</taxon>
        <taxon>Alphaproteobacteria</taxon>
        <taxon>Acetobacterales</taxon>
        <taxon>Acetobacteraceae</taxon>
        <taxon>Neoroseomonas</taxon>
    </lineage>
</organism>